<gene>
    <name evidence="1" type="ORF">LSAA_9139</name>
</gene>
<accession>A0A7R8CTB1</accession>
<organism evidence="1 2">
    <name type="scientific">Lepeophtheirus salmonis</name>
    <name type="common">Salmon louse</name>
    <name type="synonym">Caligus salmonis</name>
    <dbReference type="NCBI Taxonomy" id="72036"/>
    <lineage>
        <taxon>Eukaryota</taxon>
        <taxon>Metazoa</taxon>
        <taxon>Ecdysozoa</taxon>
        <taxon>Arthropoda</taxon>
        <taxon>Crustacea</taxon>
        <taxon>Multicrustacea</taxon>
        <taxon>Hexanauplia</taxon>
        <taxon>Copepoda</taxon>
        <taxon>Siphonostomatoida</taxon>
        <taxon>Caligidae</taxon>
        <taxon>Lepeophtheirus</taxon>
    </lineage>
</organism>
<reference evidence="1" key="1">
    <citation type="submission" date="2021-02" db="EMBL/GenBank/DDBJ databases">
        <authorList>
            <person name="Bekaert M."/>
        </authorList>
    </citation>
    <scope>NUCLEOTIDE SEQUENCE</scope>
    <source>
        <strain evidence="1">IoA-00</strain>
    </source>
</reference>
<keyword evidence="2" id="KW-1185">Reference proteome</keyword>
<sequence>MRSSPSVTSGGPHSCSFTEKRQIIYMNCGRNFTNLLFKTPYQCQRSDFVCRRIPRSLQEFFAPDAQRVSVPTCRRVWTLKQLKEDLNTYLEKKENTRVLCFEHFRVKTKEYNQFHEVERVVSKGVLPNVRGSTGQNSPCSEAEPLYASSKRNDLDEDERIKTRWKQHILLSIRHRLQCGFFITTLNRDEDFLSYLN</sequence>
<evidence type="ECO:0000313" key="2">
    <source>
        <dbReference type="Proteomes" id="UP000675881"/>
    </source>
</evidence>
<protein>
    <submittedName>
        <fullName evidence="1">(salmon louse) hypothetical protein</fullName>
    </submittedName>
</protein>
<dbReference type="Proteomes" id="UP000675881">
    <property type="component" value="Chromosome 4"/>
</dbReference>
<evidence type="ECO:0000313" key="1">
    <source>
        <dbReference type="EMBL" id="CAF2924365.1"/>
    </source>
</evidence>
<dbReference type="AlphaFoldDB" id="A0A7R8CTB1"/>
<dbReference type="EMBL" id="HG994583">
    <property type="protein sequence ID" value="CAF2924365.1"/>
    <property type="molecule type" value="Genomic_DNA"/>
</dbReference>
<proteinExistence type="predicted"/>
<name>A0A7R8CTB1_LEPSM</name>